<evidence type="ECO:0000256" key="4">
    <source>
        <dbReference type="PIRNR" id="PIRNR006078"/>
    </source>
</evidence>
<name>X0PRI2_9LACO</name>
<keyword evidence="3 4" id="KW-0418">Kinase</keyword>
<dbReference type="OrthoDB" id="9774290at2"/>
<dbReference type="InterPro" id="IPR018197">
    <property type="entry name" value="Glycerate_kinase_RE-like"/>
</dbReference>
<evidence type="ECO:0000256" key="2">
    <source>
        <dbReference type="ARBA" id="ARBA00022679"/>
    </source>
</evidence>
<evidence type="ECO:0000313" key="6">
    <source>
        <dbReference type="Proteomes" id="UP000051236"/>
    </source>
</evidence>
<dbReference type="RefSeq" id="WP_035452508.1">
    <property type="nucleotide sequence ID" value="NZ_AZGA01000087.1"/>
</dbReference>
<evidence type="ECO:0000313" key="5">
    <source>
        <dbReference type="EMBL" id="KRM30788.1"/>
    </source>
</evidence>
<evidence type="ECO:0000256" key="1">
    <source>
        <dbReference type="ARBA" id="ARBA00006284"/>
    </source>
</evidence>
<dbReference type="eggNOG" id="COG1929">
    <property type="taxonomic scope" value="Bacteria"/>
</dbReference>
<dbReference type="GO" id="GO:0008887">
    <property type="term" value="F:glycerate kinase activity"/>
    <property type="evidence" value="ECO:0007669"/>
    <property type="project" value="UniProtKB-UniRule"/>
</dbReference>
<dbReference type="NCBIfam" id="TIGR00045">
    <property type="entry name" value="glycerate kinase"/>
    <property type="match status" value="1"/>
</dbReference>
<gene>
    <name evidence="5" type="ORF">FC83_GL001346</name>
</gene>
<dbReference type="PANTHER" id="PTHR21599">
    <property type="entry name" value="GLYCERATE KINASE"/>
    <property type="match status" value="1"/>
</dbReference>
<dbReference type="EMBL" id="AZGA01000087">
    <property type="protein sequence ID" value="KRM30788.1"/>
    <property type="molecule type" value="Genomic_DNA"/>
</dbReference>
<proteinExistence type="inferred from homology"/>
<dbReference type="Gene3D" id="3.90.1510.10">
    <property type="entry name" value="Glycerate kinase, domain 2"/>
    <property type="match status" value="1"/>
</dbReference>
<protein>
    <submittedName>
        <fullName evidence="5">Glycerate kinase</fullName>
    </submittedName>
</protein>
<dbReference type="InterPro" id="IPR036129">
    <property type="entry name" value="Glycerate_kinase_sf"/>
</dbReference>
<sequence length="377" mass="38916">MNILIAFDSFKGSATSIEIADYIEKGILTADHTVNIQKVPIADGGEGTVRCVIQAVSGKLMSTKVAGPLGEPVNATWGLINDKTAIIEMAEAAGLTLINSGLDIGLATTYGVGQLIETALDYGAETIYIGLGGSATNDGGVGMAQALGAKFFDQADQELGHGVQCLKELARVDFSQMDPRIPKTNFIGLSDVNNPLTGPNGATAIFGPQKGATAEQIASLDQTLDNLAKIVKKQAGLDFMNTPGAGAAGGLGFGILTFCHGQIKSGIEEIINLVELDRKMANASLVITGEGQIDGQSLGGKVPIGVAHLAKKHHLPVVAVVGSIGSDISGVYEQGIDLILATTNSPMTVQTAVKRAPQLVEQAGMTVMKAIKLGQLV</sequence>
<keyword evidence="2 4" id="KW-0808">Transferase</keyword>
<comment type="similarity">
    <text evidence="1 4">Belongs to the glycerate kinase type-1 family.</text>
</comment>
<organism evidence="5 6">
    <name type="scientific">Agrilactobacillus composti DSM 18527 = JCM 14202</name>
    <dbReference type="NCBI Taxonomy" id="1423734"/>
    <lineage>
        <taxon>Bacteria</taxon>
        <taxon>Bacillati</taxon>
        <taxon>Bacillota</taxon>
        <taxon>Bacilli</taxon>
        <taxon>Lactobacillales</taxon>
        <taxon>Lactobacillaceae</taxon>
        <taxon>Agrilactobacillus</taxon>
    </lineage>
</organism>
<dbReference type="PATRIC" id="fig|1423734.3.peg.1361"/>
<reference evidence="5 6" key="1">
    <citation type="journal article" date="2015" name="Genome Announc.">
        <title>Expanding the biotechnology potential of lactobacilli through comparative genomics of 213 strains and associated genera.</title>
        <authorList>
            <person name="Sun Z."/>
            <person name="Harris H.M."/>
            <person name="McCann A."/>
            <person name="Guo C."/>
            <person name="Argimon S."/>
            <person name="Zhang W."/>
            <person name="Yang X."/>
            <person name="Jeffery I.B."/>
            <person name="Cooney J.C."/>
            <person name="Kagawa T.F."/>
            <person name="Liu W."/>
            <person name="Song Y."/>
            <person name="Salvetti E."/>
            <person name="Wrobel A."/>
            <person name="Rasinkangas P."/>
            <person name="Parkhill J."/>
            <person name="Rea M.C."/>
            <person name="O'Sullivan O."/>
            <person name="Ritari J."/>
            <person name="Douillard F.P."/>
            <person name="Paul Ross R."/>
            <person name="Yang R."/>
            <person name="Briner A.E."/>
            <person name="Felis G.E."/>
            <person name="de Vos W.M."/>
            <person name="Barrangou R."/>
            <person name="Klaenhammer T.R."/>
            <person name="Caufield P.W."/>
            <person name="Cui Y."/>
            <person name="Zhang H."/>
            <person name="O'Toole P.W."/>
        </authorList>
    </citation>
    <scope>NUCLEOTIDE SEQUENCE [LARGE SCALE GENOMIC DNA]</scope>
    <source>
        <strain evidence="5 6">DSM 18527</strain>
    </source>
</reference>
<dbReference type="InterPro" id="IPR018193">
    <property type="entry name" value="Glyc_kinase_flavodox-like_fold"/>
</dbReference>
<dbReference type="PANTHER" id="PTHR21599:SF0">
    <property type="entry name" value="GLYCERATE KINASE"/>
    <property type="match status" value="1"/>
</dbReference>
<evidence type="ECO:0000256" key="3">
    <source>
        <dbReference type="ARBA" id="ARBA00022777"/>
    </source>
</evidence>
<dbReference type="GO" id="GO:0031388">
    <property type="term" value="P:organic acid phosphorylation"/>
    <property type="evidence" value="ECO:0007669"/>
    <property type="project" value="UniProtKB-UniRule"/>
</dbReference>
<dbReference type="SUPFAM" id="SSF110738">
    <property type="entry name" value="Glycerate kinase I"/>
    <property type="match status" value="1"/>
</dbReference>
<dbReference type="Proteomes" id="UP000051236">
    <property type="component" value="Unassembled WGS sequence"/>
</dbReference>
<dbReference type="PIRSF" id="PIRSF006078">
    <property type="entry name" value="GlxK"/>
    <property type="match status" value="1"/>
</dbReference>
<dbReference type="AlphaFoldDB" id="X0PRI2"/>
<dbReference type="InterPro" id="IPR004381">
    <property type="entry name" value="Glycerate_kinase"/>
</dbReference>
<dbReference type="STRING" id="1423734.FC83_GL001346"/>
<keyword evidence="6" id="KW-1185">Reference proteome</keyword>
<dbReference type="Gene3D" id="3.40.50.10350">
    <property type="entry name" value="Glycerate kinase, domain 1"/>
    <property type="match status" value="1"/>
</dbReference>
<dbReference type="Pfam" id="PF02595">
    <property type="entry name" value="Gly_kinase"/>
    <property type="match status" value="1"/>
</dbReference>
<accession>X0PRI2</accession>
<comment type="caution">
    <text evidence="5">The sequence shown here is derived from an EMBL/GenBank/DDBJ whole genome shotgun (WGS) entry which is preliminary data.</text>
</comment>